<comment type="caution">
    <text evidence="9">The sequence shown here is derived from an EMBL/GenBank/DDBJ whole genome shotgun (WGS) entry which is preliminary data.</text>
</comment>
<evidence type="ECO:0000256" key="2">
    <source>
        <dbReference type="ARBA" id="ARBA00022448"/>
    </source>
</evidence>
<name>A0ABU5ZEF1_9BACL</name>
<feature type="transmembrane region" description="Helical" evidence="7">
    <location>
        <begin position="145"/>
        <end position="167"/>
    </location>
</feature>
<evidence type="ECO:0000256" key="4">
    <source>
        <dbReference type="ARBA" id="ARBA00022692"/>
    </source>
</evidence>
<organism evidence="9 10">
    <name type="scientific">Ferviditalea candida</name>
    <dbReference type="NCBI Taxonomy" id="3108399"/>
    <lineage>
        <taxon>Bacteria</taxon>
        <taxon>Bacillati</taxon>
        <taxon>Bacillota</taxon>
        <taxon>Bacilli</taxon>
        <taxon>Bacillales</taxon>
        <taxon>Paenibacillaceae</taxon>
        <taxon>Ferviditalea</taxon>
    </lineage>
</organism>
<accession>A0ABU5ZEF1</accession>
<dbReference type="PANTHER" id="PTHR23501:SF191">
    <property type="entry name" value="VACUOLAR BASIC AMINO ACID TRANSPORTER 4"/>
    <property type="match status" value="1"/>
</dbReference>
<reference evidence="9" key="1">
    <citation type="submission" date="2023-12" db="EMBL/GenBank/DDBJ databases">
        <title>Fervidustalea candida gen. nov., sp. nov., a novel member of the family Paenibacillaceae isolated from a geothermal area.</title>
        <authorList>
            <person name="Li W.-J."/>
            <person name="Jiao J.-Y."/>
            <person name="Chen Y."/>
        </authorList>
    </citation>
    <scope>NUCLEOTIDE SEQUENCE</scope>
    <source>
        <strain evidence="9">SYSU GA230002</strain>
    </source>
</reference>
<feature type="transmembrane region" description="Helical" evidence="7">
    <location>
        <begin position="479"/>
        <end position="498"/>
    </location>
</feature>
<sequence>MPQSPPSQTAGKSASGTKRPLVLASVMIAMFISAIEATIVATAMPSIVADLGGFSLFSWVFSGFLLMQAIFVPIYGKLADLFGRKPVFYMGVAVFLIGSILCGFAGSMTQLIIFRFIQGIGAGAIQPIAMTIVGDIYTIEERGKIQGYLASVWGFASVVGPTLGGIFVEYVHWSWVFWVNIPLGIISILGLTLFLHERVEKKPHSIDYPGSALLFVAISALMVLLIQGGVHWPWVSAPVLLLTIVSLIGIVLFFLRENRASEPIMPLSIWKNRLIALCNIGSLTTGIVMIGVSAFLPTFVQGVMERTPTTAGFVLAMMSVGWPLSSTIGGRFLVRVGFRRMALLGGFMLIIGSLFFLVLKPEQGPLMAGLATFLIGVGMGLSTMTYLVAVQSSVDWQTRGVATASNMFMRILGTTLGASILGGILNSRLNAFLLGHQDKVNSRLDISLTNQLLDPAARRQLAPSVVRIMQDGLTNALHSVYIGIFILAAVTLLLVLFLPKPGSRAEKKTSAKAVHT</sequence>
<dbReference type="PANTHER" id="PTHR23501">
    <property type="entry name" value="MAJOR FACILITATOR SUPERFAMILY"/>
    <property type="match status" value="1"/>
</dbReference>
<dbReference type="EMBL" id="JAYJLD010000004">
    <property type="protein sequence ID" value="MEB3100873.1"/>
    <property type="molecule type" value="Genomic_DNA"/>
</dbReference>
<dbReference type="InterPro" id="IPR004638">
    <property type="entry name" value="EmrB-like"/>
</dbReference>
<keyword evidence="3" id="KW-1003">Cell membrane</keyword>
<feature type="transmembrane region" description="Helical" evidence="7">
    <location>
        <begin position="232"/>
        <end position="255"/>
    </location>
</feature>
<feature type="domain" description="Major facilitator superfamily (MFS) profile" evidence="8">
    <location>
        <begin position="22"/>
        <end position="503"/>
    </location>
</feature>
<dbReference type="InterPro" id="IPR036259">
    <property type="entry name" value="MFS_trans_sf"/>
</dbReference>
<feature type="transmembrane region" description="Helical" evidence="7">
    <location>
        <begin position="21"/>
        <end position="44"/>
    </location>
</feature>
<dbReference type="SUPFAM" id="SSF103473">
    <property type="entry name" value="MFS general substrate transporter"/>
    <property type="match status" value="1"/>
</dbReference>
<keyword evidence="10" id="KW-1185">Reference proteome</keyword>
<evidence type="ECO:0000256" key="7">
    <source>
        <dbReference type="SAM" id="Phobius"/>
    </source>
</evidence>
<evidence type="ECO:0000256" key="5">
    <source>
        <dbReference type="ARBA" id="ARBA00022989"/>
    </source>
</evidence>
<evidence type="ECO:0000313" key="9">
    <source>
        <dbReference type="EMBL" id="MEB3100873.1"/>
    </source>
</evidence>
<evidence type="ECO:0000256" key="3">
    <source>
        <dbReference type="ARBA" id="ARBA00022475"/>
    </source>
</evidence>
<feature type="transmembrane region" description="Helical" evidence="7">
    <location>
        <begin position="312"/>
        <end position="334"/>
    </location>
</feature>
<dbReference type="InterPro" id="IPR011701">
    <property type="entry name" value="MFS"/>
</dbReference>
<feature type="transmembrane region" description="Helical" evidence="7">
    <location>
        <begin position="173"/>
        <end position="194"/>
    </location>
</feature>
<keyword evidence="2" id="KW-0813">Transport</keyword>
<feature type="transmembrane region" description="Helical" evidence="7">
    <location>
        <begin position="56"/>
        <end position="75"/>
    </location>
</feature>
<dbReference type="PRINTS" id="PR01036">
    <property type="entry name" value="TCRTETB"/>
</dbReference>
<protein>
    <submittedName>
        <fullName evidence="9">MDR family MFS transporter</fullName>
    </submittedName>
</protein>
<feature type="transmembrane region" description="Helical" evidence="7">
    <location>
        <begin position="276"/>
        <end position="300"/>
    </location>
</feature>
<evidence type="ECO:0000313" key="10">
    <source>
        <dbReference type="Proteomes" id="UP001310386"/>
    </source>
</evidence>
<keyword evidence="5 7" id="KW-1133">Transmembrane helix</keyword>
<evidence type="ECO:0000256" key="1">
    <source>
        <dbReference type="ARBA" id="ARBA00004651"/>
    </source>
</evidence>
<dbReference type="CDD" id="cd17502">
    <property type="entry name" value="MFS_Azr1_MDR_like"/>
    <property type="match status" value="1"/>
</dbReference>
<proteinExistence type="predicted"/>
<feature type="transmembrane region" description="Helical" evidence="7">
    <location>
        <begin position="87"/>
        <end position="106"/>
    </location>
</feature>
<evidence type="ECO:0000259" key="8">
    <source>
        <dbReference type="PROSITE" id="PS50850"/>
    </source>
</evidence>
<dbReference type="Gene3D" id="1.20.1250.20">
    <property type="entry name" value="MFS general substrate transporter like domains"/>
    <property type="match status" value="1"/>
</dbReference>
<dbReference type="Proteomes" id="UP001310386">
    <property type="component" value="Unassembled WGS sequence"/>
</dbReference>
<feature type="transmembrane region" description="Helical" evidence="7">
    <location>
        <begin position="341"/>
        <end position="359"/>
    </location>
</feature>
<dbReference type="InterPro" id="IPR020846">
    <property type="entry name" value="MFS_dom"/>
</dbReference>
<feature type="transmembrane region" description="Helical" evidence="7">
    <location>
        <begin position="365"/>
        <end position="387"/>
    </location>
</feature>
<keyword evidence="6 7" id="KW-0472">Membrane</keyword>
<feature type="transmembrane region" description="Helical" evidence="7">
    <location>
        <begin position="206"/>
        <end position="226"/>
    </location>
</feature>
<dbReference type="Pfam" id="PF07690">
    <property type="entry name" value="MFS_1"/>
    <property type="match status" value="1"/>
</dbReference>
<dbReference type="Gene3D" id="1.20.1720.10">
    <property type="entry name" value="Multidrug resistance protein D"/>
    <property type="match status" value="1"/>
</dbReference>
<dbReference type="NCBIfam" id="TIGR00711">
    <property type="entry name" value="efflux_EmrB"/>
    <property type="match status" value="1"/>
</dbReference>
<dbReference type="PROSITE" id="PS50850">
    <property type="entry name" value="MFS"/>
    <property type="match status" value="1"/>
</dbReference>
<feature type="transmembrane region" description="Helical" evidence="7">
    <location>
        <begin position="112"/>
        <end position="133"/>
    </location>
</feature>
<evidence type="ECO:0000256" key="6">
    <source>
        <dbReference type="ARBA" id="ARBA00023136"/>
    </source>
</evidence>
<dbReference type="RefSeq" id="WP_371752987.1">
    <property type="nucleotide sequence ID" value="NZ_JAYJLD010000004.1"/>
</dbReference>
<feature type="transmembrane region" description="Helical" evidence="7">
    <location>
        <begin position="407"/>
        <end position="425"/>
    </location>
</feature>
<keyword evidence="4 7" id="KW-0812">Transmembrane</keyword>
<comment type="subcellular location">
    <subcellularLocation>
        <location evidence="1">Cell membrane</location>
        <topology evidence="1">Multi-pass membrane protein</topology>
    </subcellularLocation>
</comment>
<gene>
    <name evidence="9" type="ORF">VF724_04280</name>
</gene>